<dbReference type="Proteomes" id="UP001597318">
    <property type="component" value="Unassembled WGS sequence"/>
</dbReference>
<name>A0ABW5C4J9_9BACI</name>
<dbReference type="EMBL" id="JBHUIK010000005">
    <property type="protein sequence ID" value="MFD2216006.1"/>
    <property type="molecule type" value="Genomic_DNA"/>
</dbReference>
<dbReference type="RefSeq" id="WP_247345812.1">
    <property type="nucleotide sequence ID" value="NZ_CP095550.1"/>
</dbReference>
<dbReference type="SUPFAM" id="SSF48371">
    <property type="entry name" value="ARM repeat"/>
    <property type="match status" value="1"/>
</dbReference>
<dbReference type="Pfam" id="PF08713">
    <property type="entry name" value="DNA_alkylation"/>
    <property type="match status" value="1"/>
</dbReference>
<evidence type="ECO:0000313" key="1">
    <source>
        <dbReference type="EMBL" id="MFD2216006.1"/>
    </source>
</evidence>
<accession>A0ABW5C4J9</accession>
<protein>
    <submittedName>
        <fullName evidence="1">DNA alkylation repair protein</fullName>
    </submittedName>
</protein>
<comment type="caution">
    <text evidence="1">The sequence shown here is derived from an EMBL/GenBank/DDBJ whole genome shotgun (WGS) entry which is preliminary data.</text>
</comment>
<reference evidence="2" key="1">
    <citation type="journal article" date="2019" name="Int. J. Syst. Evol. Microbiol.">
        <title>The Global Catalogue of Microorganisms (GCM) 10K type strain sequencing project: providing services to taxonomists for standard genome sequencing and annotation.</title>
        <authorList>
            <consortium name="The Broad Institute Genomics Platform"/>
            <consortium name="The Broad Institute Genome Sequencing Center for Infectious Disease"/>
            <person name="Wu L."/>
            <person name="Ma J."/>
        </authorList>
    </citation>
    <scope>NUCLEOTIDE SEQUENCE [LARGE SCALE GENOMIC DNA]</scope>
    <source>
        <strain evidence="2">CGMCC 1.15474</strain>
    </source>
</reference>
<gene>
    <name evidence="1" type="ORF">ACFSKK_20165</name>
</gene>
<dbReference type="InterPro" id="IPR016024">
    <property type="entry name" value="ARM-type_fold"/>
</dbReference>
<proteinExistence type="predicted"/>
<dbReference type="Gene3D" id="1.25.40.290">
    <property type="entry name" value="ARM repeat domains"/>
    <property type="match status" value="1"/>
</dbReference>
<sequence length="366" mass="42158">MAEELRALFNEQFIKKLSKELQDNDPLFNQEEFLSSVYAKGWDELALKQRVRRITLSLSQSLPQEFGEAVALLKKVAPSFQGSLGGIIFPDYVEIYGLHSWEISMEALEYFTMFSTSEFAVRPFVMENQPKMMAQFLEWSSHENEHVRRLASEGSRPRLPWGIALINLKKDPSPIFPILENLKEDPSLYVRKSVANNLNDISKDHPELVLHLAKRWLGTNDRTNWIVKTGLRTLLKKGIPEALELFGLEKSEHIQVKNLTVTKKVEIGEAITFAFHITSIDKEPRKLRLEYAIDFVKANGKHSTKSFKISETSISPGEEKVYTKTHSFRDLSTRKHYSGKHVIHIIVNGEDKAKEEFEVMKRTQEE</sequence>
<organism evidence="1 2">
    <name type="scientific">Metabacillus endolithicus</name>
    <dbReference type="NCBI Taxonomy" id="1535204"/>
    <lineage>
        <taxon>Bacteria</taxon>
        <taxon>Bacillati</taxon>
        <taxon>Bacillota</taxon>
        <taxon>Bacilli</taxon>
        <taxon>Bacillales</taxon>
        <taxon>Bacillaceae</taxon>
        <taxon>Metabacillus</taxon>
    </lineage>
</organism>
<keyword evidence="2" id="KW-1185">Reference proteome</keyword>
<evidence type="ECO:0000313" key="2">
    <source>
        <dbReference type="Proteomes" id="UP001597318"/>
    </source>
</evidence>
<dbReference type="InterPro" id="IPR014825">
    <property type="entry name" value="DNA_alkylation"/>
</dbReference>